<evidence type="ECO:0000313" key="14">
    <source>
        <dbReference type="EMBL" id="MBC8434475.1"/>
    </source>
</evidence>
<dbReference type="UniPathway" id="UPA00035">
    <property type="reaction ID" value="UER00044"/>
</dbReference>
<comment type="similarity">
    <text evidence="4 12">Belongs to the TrpB family.</text>
</comment>
<dbReference type="EMBL" id="JACNIG010000447">
    <property type="protein sequence ID" value="MBC8434475.1"/>
    <property type="molecule type" value="Genomic_DNA"/>
</dbReference>
<dbReference type="Proteomes" id="UP000605201">
    <property type="component" value="Unassembled WGS sequence"/>
</dbReference>
<keyword evidence="9 12" id="KW-0057">Aromatic amino acid biosynthesis</keyword>
<dbReference type="InterPro" id="IPR023026">
    <property type="entry name" value="Trp_synth_beta/beta-like"/>
</dbReference>
<keyword evidence="6 12" id="KW-0028">Amino-acid biosynthesis</keyword>
<dbReference type="EC" id="4.2.1.20" evidence="12"/>
<sequence>MEVRKVLLTEDEMPRQWYNILADIKMNPPLGPDGKPVGPDALAPVFPMNLIEQEVSSERWIDIPEEVLNVLTIWRPSPLVRALSLEKALDTPARIYFKNEGVSPPGSHKPNTAVPQAYYNKVFGIEKITTETGAGQWGSALSFACSQFGLECKVFMVRISFDQKPYRKSMMETWGGKCIASPSTETKAGRDALERDPETPGSLGIAISEAIEAAVTDETGKTRYSLGSVLNHVMLHQTIVGLEAKKQLDKIGEYPDIIIACAGGGSNFAGIAYPFVLDKINGKEIDIYPVEPAACPTLTRAPFVYDHGDTARYTPLLPMYSLGHAFVPPPVHAGGLRYHGMSPSVSQLATEGIIEPRTATQLDAMKAGMIFARTEGMISAPETNHALACIIDEAQKAKEEGKEKVILANWSGHGLIDLVAYDKYFSGELQNFALTDEELLDSQKVFENFPKPELLKSR</sequence>
<evidence type="ECO:0000256" key="11">
    <source>
        <dbReference type="ARBA" id="ARBA00049047"/>
    </source>
</evidence>
<dbReference type="GO" id="GO:0004834">
    <property type="term" value="F:tryptophan synthase activity"/>
    <property type="evidence" value="ECO:0007669"/>
    <property type="project" value="UniProtKB-UniRule"/>
</dbReference>
<dbReference type="HAMAP" id="MF_00133">
    <property type="entry name" value="Trp_synth_beta"/>
    <property type="match status" value="1"/>
</dbReference>
<dbReference type="InterPro" id="IPR006653">
    <property type="entry name" value="Trp_synth_b_CS"/>
</dbReference>
<comment type="catalytic activity">
    <reaction evidence="11 12">
        <text>(1S,2R)-1-C-(indol-3-yl)glycerol 3-phosphate + L-serine = D-glyceraldehyde 3-phosphate + L-tryptophan + H2O</text>
        <dbReference type="Rhea" id="RHEA:10532"/>
        <dbReference type="ChEBI" id="CHEBI:15377"/>
        <dbReference type="ChEBI" id="CHEBI:33384"/>
        <dbReference type="ChEBI" id="CHEBI:57912"/>
        <dbReference type="ChEBI" id="CHEBI:58866"/>
        <dbReference type="ChEBI" id="CHEBI:59776"/>
        <dbReference type="EC" id="4.2.1.20"/>
    </reaction>
</comment>
<feature type="domain" description="Tryptophan synthase beta chain-like PALP" evidence="13">
    <location>
        <begin position="73"/>
        <end position="407"/>
    </location>
</feature>
<comment type="cofactor">
    <cofactor evidence="1 12">
        <name>pyridoxal 5'-phosphate</name>
        <dbReference type="ChEBI" id="CHEBI:597326"/>
    </cofactor>
</comment>
<evidence type="ECO:0000256" key="3">
    <source>
        <dbReference type="ARBA" id="ARBA00004733"/>
    </source>
</evidence>
<feature type="modified residue" description="N6-(pyridoxal phosphate)lysine" evidence="12">
    <location>
        <position position="109"/>
    </location>
</feature>
<dbReference type="NCBIfam" id="TIGR01415">
    <property type="entry name" value="trpB_rel"/>
    <property type="match status" value="1"/>
</dbReference>
<dbReference type="SUPFAM" id="SSF53686">
    <property type="entry name" value="Tryptophan synthase beta subunit-like PLP-dependent enzymes"/>
    <property type="match status" value="1"/>
</dbReference>
<evidence type="ECO:0000256" key="6">
    <source>
        <dbReference type="ARBA" id="ARBA00022605"/>
    </source>
</evidence>
<keyword evidence="8 12" id="KW-0663">Pyridoxal phosphate</keyword>
<evidence type="ECO:0000256" key="12">
    <source>
        <dbReference type="HAMAP-Rule" id="MF_00133"/>
    </source>
</evidence>
<dbReference type="GO" id="GO:0005737">
    <property type="term" value="C:cytoplasm"/>
    <property type="evidence" value="ECO:0007669"/>
    <property type="project" value="TreeGrafter"/>
</dbReference>
<evidence type="ECO:0000313" key="15">
    <source>
        <dbReference type="Proteomes" id="UP000605201"/>
    </source>
</evidence>
<evidence type="ECO:0000256" key="10">
    <source>
        <dbReference type="ARBA" id="ARBA00023239"/>
    </source>
</evidence>
<dbReference type="NCBIfam" id="NF009057">
    <property type="entry name" value="PRK12391.1"/>
    <property type="match status" value="1"/>
</dbReference>
<dbReference type="AlphaFoldDB" id="A0A8J6P9K7"/>
<evidence type="ECO:0000256" key="8">
    <source>
        <dbReference type="ARBA" id="ARBA00022898"/>
    </source>
</evidence>
<dbReference type="PIRSF" id="PIRSF500824">
    <property type="entry name" value="TrpB_prok"/>
    <property type="match status" value="1"/>
</dbReference>
<dbReference type="GO" id="GO:0030170">
    <property type="term" value="F:pyridoxal phosphate binding"/>
    <property type="evidence" value="ECO:0007669"/>
    <property type="project" value="InterPro"/>
</dbReference>
<dbReference type="PIRSF" id="PIRSF001413">
    <property type="entry name" value="Trp_syn_beta"/>
    <property type="match status" value="1"/>
</dbReference>
<comment type="caution">
    <text evidence="14">The sequence shown here is derived from an EMBL/GenBank/DDBJ whole genome shotgun (WGS) entry which is preliminary data.</text>
</comment>
<protein>
    <recommendedName>
        <fullName evidence="12">Tryptophan synthase beta chain</fullName>
        <ecNumber evidence="12">4.2.1.20</ecNumber>
    </recommendedName>
</protein>
<evidence type="ECO:0000256" key="5">
    <source>
        <dbReference type="ARBA" id="ARBA00011270"/>
    </source>
</evidence>
<comment type="subunit">
    <text evidence="5 12">Tetramer of two alpha and two beta chains.</text>
</comment>
<gene>
    <name evidence="12" type="primary">trpB</name>
    <name evidence="14" type="ORF">H8D96_21410</name>
</gene>
<evidence type="ECO:0000259" key="13">
    <source>
        <dbReference type="Pfam" id="PF00291"/>
    </source>
</evidence>
<proteinExistence type="inferred from homology"/>
<evidence type="ECO:0000256" key="7">
    <source>
        <dbReference type="ARBA" id="ARBA00022822"/>
    </source>
</evidence>
<dbReference type="GO" id="GO:0052684">
    <property type="term" value="F:L-serine hydro-lyase (adding indole, L-tryptophan-forming) activity"/>
    <property type="evidence" value="ECO:0007669"/>
    <property type="project" value="TreeGrafter"/>
</dbReference>
<evidence type="ECO:0000256" key="1">
    <source>
        <dbReference type="ARBA" id="ARBA00001933"/>
    </source>
</evidence>
<dbReference type="InterPro" id="IPR001926">
    <property type="entry name" value="TrpB-like_PALP"/>
</dbReference>
<dbReference type="InterPro" id="IPR006316">
    <property type="entry name" value="Trp_synth_b-like"/>
</dbReference>
<organism evidence="14 15">
    <name type="scientific">Candidatus Desulfatibia vada</name>
    <dbReference type="NCBI Taxonomy" id="2841696"/>
    <lineage>
        <taxon>Bacteria</taxon>
        <taxon>Pseudomonadati</taxon>
        <taxon>Thermodesulfobacteriota</taxon>
        <taxon>Desulfobacteria</taxon>
        <taxon>Desulfobacterales</taxon>
        <taxon>Desulfobacterales incertae sedis</taxon>
        <taxon>Candidatus Desulfatibia</taxon>
    </lineage>
</organism>
<keyword evidence="10 12" id="KW-0456">Lyase</keyword>
<reference evidence="14 15" key="1">
    <citation type="submission" date="2020-08" db="EMBL/GenBank/DDBJ databases">
        <title>Bridging the membrane lipid divide: bacteria of the FCB group superphylum have the potential to synthesize archaeal ether lipids.</title>
        <authorList>
            <person name="Villanueva L."/>
            <person name="Von Meijenfeldt F.A.B."/>
            <person name="Westbye A.B."/>
            <person name="Yadav S."/>
            <person name="Hopmans E.C."/>
            <person name="Dutilh B.E."/>
            <person name="Sinninghe Damste J.S."/>
        </authorList>
    </citation>
    <scope>NUCLEOTIDE SEQUENCE [LARGE SCALE GENOMIC DNA]</scope>
    <source>
        <strain evidence="14">NIOZ-UU17</strain>
    </source>
</reference>
<dbReference type="PROSITE" id="PS00168">
    <property type="entry name" value="TRP_SYNTHASE_BETA"/>
    <property type="match status" value="1"/>
</dbReference>
<dbReference type="Pfam" id="PF00291">
    <property type="entry name" value="PALP"/>
    <property type="match status" value="1"/>
</dbReference>
<accession>A0A8J6P9K7</accession>
<dbReference type="Gene3D" id="3.40.50.1100">
    <property type="match status" value="2"/>
</dbReference>
<name>A0A8J6P9K7_9BACT</name>
<evidence type="ECO:0000256" key="9">
    <source>
        <dbReference type="ARBA" id="ARBA00023141"/>
    </source>
</evidence>
<comment type="function">
    <text evidence="2 12">The beta subunit is responsible for the synthesis of L-tryptophan from indole and L-serine.</text>
</comment>
<evidence type="ECO:0000256" key="4">
    <source>
        <dbReference type="ARBA" id="ARBA00009982"/>
    </source>
</evidence>
<dbReference type="InterPro" id="IPR036052">
    <property type="entry name" value="TrpB-like_PALP_sf"/>
</dbReference>
<evidence type="ECO:0000256" key="2">
    <source>
        <dbReference type="ARBA" id="ARBA00002786"/>
    </source>
</evidence>
<comment type="pathway">
    <text evidence="3 12">Amino-acid biosynthesis; L-tryptophan biosynthesis; L-tryptophan from chorismate: step 5/5.</text>
</comment>
<dbReference type="PANTHER" id="PTHR48077">
    <property type="entry name" value="TRYPTOPHAN SYNTHASE-RELATED"/>
    <property type="match status" value="1"/>
</dbReference>
<keyword evidence="7 12" id="KW-0822">Tryptophan biosynthesis</keyword>
<dbReference type="PANTHER" id="PTHR48077:SF6">
    <property type="entry name" value="TRYPTOPHAN SYNTHASE"/>
    <property type="match status" value="1"/>
</dbReference>